<evidence type="ECO:0000313" key="3">
    <source>
        <dbReference type="Proteomes" id="UP000002215"/>
    </source>
</evidence>
<evidence type="ECO:0000313" key="2">
    <source>
        <dbReference type="EMBL" id="ACU60718.1"/>
    </source>
</evidence>
<dbReference type="OrthoDB" id="340433at2"/>
<dbReference type="InterPro" id="IPR025369">
    <property type="entry name" value="DUF4274"/>
</dbReference>
<reference evidence="2 3" key="2">
    <citation type="journal article" date="2010" name="Stand. Genomic Sci.">
        <title>Complete genome sequence of Chitinophaga pinensis type strain (UQM 2034).</title>
        <authorList>
            <person name="Glavina Del Rio T."/>
            <person name="Abt B."/>
            <person name="Spring S."/>
            <person name="Lapidus A."/>
            <person name="Nolan M."/>
            <person name="Tice H."/>
            <person name="Copeland A."/>
            <person name="Cheng J.F."/>
            <person name="Chen F."/>
            <person name="Bruce D."/>
            <person name="Goodwin L."/>
            <person name="Pitluck S."/>
            <person name="Ivanova N."/>
            <person name="Mavromatis K."/>
            <person name="Mikhailova N."/>
            <person name="Pati A."/>
            <person name="Chen A."/>
            <person name="Palaniappan K."/>
            <person name="Land M."/>
            <person name="Hauser L."/>
            <person name="Chang Y.J."/>
            <person name="Jeffries C.D."/>
            <person name="Chain P."/>
            <person name="Saunders E."/>
            <person name="Detter J.C."/>
            <person name="Brettin T."/>
            <person name="Rohde M."/>
            <person name="Goker M."/>
            <person name="Bristow J."/>
            <person name="Eisen J.A."/>
            <person name="Markowitz V."/>
            <person name="Hugenholtz P."/>
            <person name="Kyrpides N.C."/>
            <person name="Klenk H.P."/>
            <person name="Lucas S."/>
        </authorList>
    </citation>
    <scope>NUCLEOTIDE SEQUENCE [LARGE SCALE GENOMIC DNA]</scope>
    <source>
        <strain evidence="3">ATCC 43595 / DSM 2588 / LMG 13176 / NBRC 15968 / NCIMB 11800 / UQM 2034</strain>
    </source>
</reference>
<gene>
    <name evidence="2" type="ordered locus">Cpin_3251</name>
</gene>
<feature type="domain" description="DUF4274" evidence="1">
    <location>
        <begin position="26"/>
        <end position="101"/>
    </location>
</feature>
<reference evidence="3" key="1">
    <citation type="submission" date="2009-08" db="EMBL/GenBank/DDBJ databases">
        <title>The complete genome of Chitinophaga pinensis DSM 2588.</title>
        <authorList>
            <consortium name="US DOE Joint Genome Institute (JGI-PGF)"/>
            <person name="Lucas S."/>
            <person name="Copeland A."/>
            <person name="Lapidus A."/>
            <person name="Glavina del Rio T."/>
            <person name="Dalin E."/>
            <person name="Tice H."/>
            <person name="Bruce D."/>
            <person name="Goodwin L."/>
            <person name="Pitluck S."/>
            <person name="Kyrpides N."/>
            <person name="Mavromatis K."/>
            <person name="Ivanova N."/>
            <person name="Mikhailova N."/>
            <person name="Sims D."/>
            <person name="Meinche L."/>
            <person name="Brettin T."/>
            <person name="Detter J.C."/>
            <person name="Han C."/>
            <person name="Larimer F."/>
            <person name="Land M."/>
            <person name="Hauser L."/>
            <person name="Markowitz V."/>
            <person name="Cheng J.-F."/>
            <person name="Hugenholtz P."/>
            <person name="Woyke T."/>
            <person name="Wu D."/>
            <person name="Spring S."/>
            <person name="Klenk H.-P."/>
            <person name="Eisen J.A."/>
        </authorList>
    </citation>
    <scope>NUCLEOTIDE SEQUENCE [LARGE SCALE GENOMIC DNA]</scope>
    <source>
        <strain evidence="3">ATCC 43595 / DSM 2588 / LMG 13176 / NBRC 15968 / NCIMB 11800 / UQM 2034</strain>
    </source>
</reference>
<dbReference type="AlphaFoldDB" id="A0A979G4Y2"/>
<dbReference type="EMBL" id="CP001699">
    <property type="protein sequence ID" value="ACU60718.1"/>
    <property type="molecule type" value="Genomic_DNA"/>
</dbReference>
<sequence>MKKQISEEAFDEILDELVISYAKQADARELHQMAMEWNWDDDKPFLHWLIENPATDRGTILMIYWKYGPRYWKQFKDREHVLAEDEYVESFDIIENIEQKYTSGFYKTGRFAFDPNEKDYDGMVWSEEYSDKPAVSEIPAVMLQKVDGETVEPPEDFEEGLPPALIEQMEDAYEQYDIDED</sequence>
<evidence type="ECO:0000259" key="1">
    <source>
        <dbReference type="Pfam" id="PF14096"/>
    </source>
</evidence>
<dbReference type="RefSeq" id="WP_012790894.1">
    <property type="nucleotide sequence ID" value="NC_013132.1"/>
</dbReference>
<protein>
    <recommendedName>
        <fullName evidence="1">DUF4274 domain-containing protein</fullName>
    </recommendedName>
</protein>
<dbReference type="Pfam" id="PF14096">
    <property type="entry name" value="DUF4274"/>
    <property type="match status" value="1"/>
</dbReference>
<dbReference type="KEGG" id="cpi:Cpin_3251"/>
<dbReference type="Proteomes" id="UP000002215">
    <property type="component" value="Chromosome"/>
</dbReference>
<organism evidence="2 3">
    <name type="scientific">Chitinophaga pinensis (strain ATCC 43595 / DSM 2588 / LMG 13176 / NBRC 15968 / NCIMB 11800 / UQM 2034)</name>
    <dbReference type="NCBI Taxonomy" id="485918"/>
    <lineage>
        <taxon>Bacteria</taxon>
        <taxon>Pseudomonadati</taxon>
        <taxon>Bacteroidota</taxon>
        <taxon>Chitinophagia</taxon>
        <taxon>Chitinophagales</taxon>
        <taxon>Chitinophagaceae</taxon>
        <taxon>Chitinophaga</taxon>
    </lineage>
</organism>
<name>A0A979G4Y2_CHIPD</name>
<accession>A0A979G4Y2</accession>
<proteinExistence type="predicted"/>